<keyword evidence="2" id="KW-0378">Hydrolase</keyword>
<keyword evidence="1" id="KW-0547">Nucleotide-binding</keyword>
<evidence type="ECO:0000256" key="2">
    <source>
        <dbReference type="ARBA" id="ARBA00022801"/>
    </source>
</evidence>
<accession>A0A9W8M821</accession>
<dbReference type="InterPro" id="IPR027417">
    <property type="entry name" value="P-loop_NTPase"/>
</dbReference>
<evidence type="ECO:0000313" key="7">
    <source>
        <dbReference type="Proteomes" id="UP001140091"/>
    </source>
</evidence>
<feature type="non-terminal residue" evidence="6">
    <location>
        <position position="138"/>
    </location>
</feature>
<dbReference type="SUPFAM" id="SSF52540">
    <property type="entry name" value="P-loop containing nucleoside triphosphate hydrolases"/>
    <property type="match status" value="1"/>
</dbReference>
<keyword evidence="7" id="KW-1185">Reference proteome</keyword>
<dbReference type="InterPro" id="IPR041679">
    <property type="entry name" value="DNA2/NAM7-like_C"/>
</dbReference>
<protein>
    <recommendedName>
        <fullName evidence="5">DNA2/NAM7 helicase-like C-terminal domain-containing protein</fullName>
    </recommendedName>
</protein>
<evidence type="ECO:0000313" key="6">
    <source>
        <dbReference type="EMBL" id="KAJ2920781.1"/>
    </source>
</evidence>
<comment type="caution">
    <text evidence="6">The sequence shown here is derived from an EMBL/GenBank/DDBJ whole genome shotgun (WGS) entry which is preliminary data.</text>
</comment>
<organism evidence="6 7">
    <name type="scientific">Candolleomyces eurysporus</name>
    <dbReference type="NCBI Taxonomy" id="2828524"/>
    <lineage>
        <taxon>Eukaryota</taxon>
        <taxon>Fungi</taxon>
        <taxon>Dikarya</taxon>
        <taxon>Basidiomycota</taxon>
        <taxon>Agaricomycotina</taxon>
        <taxon>Agaricomycetes</taxon>
        <taxon>Agaricomycetidae</taxon>
        <taxon>Agaricales</taxon>
        <taxon>Agaricineae</taxon>
        <taxon>Psathyrellaceae</taxon>
        <taxon>Candolleomyces</taxon>
    </lineage>
</organism>
<dbReference type="OrthoDB" id="6513042at2759"/>
<keyword evidence="4" id="KW-0067">ATP-binding</keyword>
<dbReference type="EMBL" id="JANBPK010001764">
    <property type="protein sequence ID" value="KAJ2920781.1"/>
    <property type="molecule type" value="Genomic_DNA"/>
</dbReference>
<gene>
    <name evidence="6" type="ORF">H1R20_g16312</name>
</gene>
<dbReference type="PANTHER" id="PTHR43788">
    <property type="entry name" value="DNA2/NAM7 HELICASE FAMILY MEMBER"/>
    <property type="match status" value="1"/>
</dbReference>
<dbReference type="InterPro" id="IPR050534">
    <property type="entry name" value="Coronavir_polyprotein_1ab"/>
</dbReference>
<dbReference type="Pfam" id="PF13087">
    <property type="entry name" value="AAA_12"/>
    <property type="match status" value="1"/>
</dbReference>
<dbReference type="GO" id="GO:0016787">
    <property type="term" value="F:hydrolase activity"/>
    <property type="evidence" value="ECO:0007669"/>
    <property type="project" value="UniProtKB-KW"/>
</dbReference>
<proteinExistence type="predicted"/>
<dbReference type="PANTHER" id="PTHR43788:SF8">
    <property type="entry name" value="DNA-BINDING PROTEIN SMUBP-2"/>
    <property type="match status" value="1"/>
</dbReference>
<evidence type="ECO:0000259" key="5">
    <source>
        <dbReference type="Pfam" id="PF13087"/>
    </source>
</evidence>
<keyword evidence="3" id="KW-0347">Helicase</keyword>
<dbReference type="Gene3D" id="3.40.50.300">
    <property type="entry name" value="P-loop containing nucleotide triphosphate hydrolases"/>
    <property type="match status" value="2"/>
</dbReference>
<evidence type="ECO:0000256" key="3">
    <source>
        <dbReference type="ARBA" id="ARBA00022806"/>
    </source>
</evidence>
<evidence type="ECO:0000256" key="1">
    <source>
        <dbReference type="ARBA" id="ARBA00022741"/>
    </source>
</evidence>
<dbReference type="GO" id="GO:0043139">
    <property type="term" value="F:5'-3' DNA helicase activity"/>
    <property type="evidence" value="ECO:0007669"/>
    <property type="project" value="TreeGrafter"/>
</dbReference>
<sequence>MPVVLIETLVIDEASQIDVGDYLPVINRYQHTLQKLVFIGDDKQLAPYGQEHLKEIQSIFEKRHLRGAAILFDTQYRMPVPIDSFISKRVYGGNLKTSHTSTLRKPCRFIDVRNSIEEKRGHSWINKREAQAVIAIVK</sequence>
<dbReference type="GO" id="GO:0005524">
    <property type="term" value="F:ATP binding"/>
    <property type="evidence" value="ECO:0007669"/>
    <property type="project" value="UniProtKB-KW"/>
</dbReference>
<feature type="domain" description="DNA2/NAM7 helicase-like C-terminal" evidence="5">
    <location>
        <begin position="57"/>
        <end position="138"/>
    </location>
</feature>
<dbReference type="AlphaFoldDB" id="A0A9W8M821"/>
<evidence type="ECO:0000256" key="4">
    <source>
        <dbReference type="ARBA" id="ARBA00022840"/>
    </source>
</evidence>
<dbReference type="Proteomes" id="UP001140091">
    <property type="component" value="Unassembled WGS sequence"/>
</dbReference>
<name>A0A9W8M821_9AGAR</name>
<reference evidence="6" key="1">
    <citation type="submission" date="2022-06" db="EMBL/GenBank/DDBJ databases">
        <title>Genome Sequence of Candolleomyces eurysporus.</title>
        <authorList>
            <person name="Buettner E."/>
        </authorList>
    </citation>
    <scope>NUCLEOTIDE SEQUENCE</scope>
    <source>
        <strain evidence="6">VTCC 930004</strain>
    </source>
</reference>